<dbReference type="CDD" id="cd06153">
    <property type="entry name" value="YjgF_YER057c_UK114_like_5"/>
    <property type="match status" value="1"/>
</dbReference>
<dbReference type="KEGG" id="azq:G3580_01750"/>
<organism evidence="2 3">
    <name type="scientific">Nitrogeniibacter mangrovi</name>
    <dbReference type="NCBI Taxonomy" id="2016596"/>
    <lineage>
        <taxon>Bacteria</taxon>
        <taxon>Pseudomonadati</taxon>
        <taxon>Pseudomonadota</taxon>
        <taxon>Betaproteobacteria</taxon>
        <taxon>Rhodocyclales</taxon>
        <taxon>Zoogloeaceae</taxon>
        <taxon>Nitrogeniibacter</taxon>
    </lineage>
</organism>
<dbReference type="InterPro" id="IPR035959">
    <property type="entry name" value="RutC-like_sf"/>
</dbReference>
<dbReference type="Proteomes" id="UP000501991">
    <property type="component" value="Chromosome"/>
</dbReference>
<dbReference type="Pfam" id="PF21168">
    <property type="entry name" value="FkbO_Hyg5-like_N"/>
    <property type="match status" value="1"/>
</dbReference>
<evidence type="ECO:0000313" key="3">
    <source>
        <dbReference type="Proteomes" id="UP000501991"/>
    </source>
</evidence>
<protein>
    <recommendedName>
        <fullName evidence="1">Chorismatase FkbO/Hyg5-like N-terminal domain-containing protein</fullName>
    </recommendedName>
</protein>
<feature type="domain" description="Chorismatase FkbO/Hyg5-like N-terminal" evidence="1">
    <location>
        <begin position="56"/>
        <end position="178"/>
    </location>
</feature>
<proteinExistence type="predicted"/>
<evidence type="ECO:0000259" key="1">
    <source>
        <dbReference type="Pfam" id="PF21168"/>
    </source>
</evidence>
<dbReference type="RefSeq" id="WP_173763629.1">
    <property type="nucleotide sequence ID" value="NZ_CP048836.1"/>
</dbReference>
<name>A0A6C1AYL9_9RHOO</name>
<gene>
    <name evidence="2" type="ORF">G3580_01750</name>
</gene>
<dbReference type="SUPFAM" id="SSF55298">
    <property type="entry name" value="YjgF-like"/>
    <property type="match status" value="1"/>
</dbReference>
<accession>A0A6C1AYL9</accession>
<dbReference type="EMBL" id="CP048836">
    <property type="protein sequence ID" value="QID16461.1"/>
    <property type="molecule type" value="Genomic_DNA"/>
</dbReference>
<reference evidence="2 3" key="1">
    <citation type="submission" date="2020-02" db="EMBL/GenBank/DDBJ databases">
        <title>Nitrogenibacter mangrovi gen. nov., sp. nov. isolated from mangrove sediment, a denitrifying betaproteobacterium.</title>
        <authorList>
            <person name="Liao H."/>
            <person name="Tian Y."/>
        </authorList>
    </citation>
    <scope>NUCLEOTIDE SEQUENCE [LARGE SCALE GENOMIC DNA]</scope>
    <source>
        <strain evidence="2 3">M9-3-2</strain>
    </source>
</reference>
<keyword evidence="3" id="KW-1185">Reference proteome</keyword>
<dbReference type="AlphaFoldDB" id="A0A6C1AYL9"/>
<dbReference type="InterPro" id="IPR049368">
    <property type="entry name" value="FkbO_Hyg5-like_N"/>
</dbReference>
<dbReference type="Gene3D" id="3.30.1330.40">
    <property type="entry name" value="RutC-like"/>
    <property type="match status" value="1"/>
</dbReference>
<sequence length="331" mass="34824">MTARVIHWLGAHDALPPGRNLLGGVAYGGGDAWGGPGPVLPVDVPVLDGEAAAASLWLTDAPVRTGDYGPVRFARTDELIFGVLRIDEANMGDTLEAATRDAYTALFQTLDACGYPTLMRAWNYLPHINREDGGVERYRRFNAGRQAAFSASRRPLAGKVPAACALGTGGGELSIAFLGSVNPFVPVENPRQVSAYHYPPEYGERSPTFSRAGLARIGGRDALLVSGTAAIVGHRSLHSGDVMAQADETLANLAAVVEAANAYPGARRHAMDALDYTVYVRHAADAPAVLARLRAAVGAGARVVCVQADVCRAELLVEIEAMGGLDAKETP</sequence>
<evidence type="ECO:0000313" key="2">
    <source>
        <dbReference type="EMBL" id="QID16461.1"/>
    </source>
</evidence>